<name>A0A968KVA9_9SPIO</name>
<evidence type="ECO:0008006" key="7">
    <source>
        <dbReference type="Google" id="ProtNLM"/>
    </source>
</evidence>
<evidence type="ECO:0000313" key="5">
    <source>
        <dbReference type="EMBL" id="NIZ68918.1"/>
    </source>
</evidence>
<dbReference type="AlphaFoldDB" id="A0A968KVA9"/>
<dbReference type="InterPro" id="IPR006714">
    <property type="entry name" value="FlaA"/>
</dbReference>
<dbReference type="GO" id="GO:0071973">
    <property type="term" value="P:bacterial-type flagellum-dependent cell motility"/>
    <property type="evidence" value="ECO:0007669"/>
    <property type="project" value="InterPro"/>
</dbReference>
<dbReference type="Pfam" id="PF04620">
    <property type="entry name" value="FlaA"/>
    <property type="match status" value="2"/>
</dbReference>
<keyword evidence="6" id="KW-1185">Reference proteome</keyword>
<evidence type="ECO:0000256" key="3">
    <source>
        <dbReference type="ARBA" id="ARBA00023143"/>
    </source>
</evidence>
<proteinExistence type="predicted"/>
<evidence type="ECO:0000256" key="1">
    <source>
        <dbReference type="ARBA" id="ARBA00004631"/>
    </source>
</evidence>
<dbReference type="EMBL" id="JAATLM010000001">
    <property type="protein sequence ID" value="NIZ68918.1"/>
    <property type="molecule type" value="Genomic_DNA"/>
</dbReference>
<dbReference type="GO" id="GO:0030288">
    <property type="term" value="C:outer membrane-bounded periplasmic space"/>
    <property type="evidence" value="ECO:0007669"/>
    <property type="project" value="InterPro"/>
</dbReference>
<gene>
    <name evidence="5" type="ORF">HCT48_01610</name>
</gene>
<dbReference type="Proteomes" id="UP000778951">
    <property type="component" value="Unassembled WGS sequence"/>
</dbReference>
<keyword evidence="3" id="KW-0975">Bacterial flagellum</keyword>
<feature type="chain" id="PRO_5037628230" description="Flagellar filament outer layer protein Flaa" evidence="4">
    <location>
        <begin position="21"/>
        <end position="461"/>
    </location>
</feature>
<keyword evidence="2" id="KW-0574">Periplasm</keyword>
<evidence type="ECO:0000256" key="2">
    <source>
        <dbReference type="ARBA" id="ARBA00022764"/>
    </source>
</evidence>
<dbReference type="RefSeq" id="WP_167695030.1">
    <property type="nucleotide sequence ID" value="NZ_CP118181.1"/>
</dbReference>
<evidence type="ECO:0000256" key="4">
    <source>
        <dbReference type="SAM" id="SignalP"/>
    </source>
</evidence>
<comment type="subcellular location">
    <subcellularLocation>
        <location evidence="1">Periplasmic flagellum</location>
    </subcellularLocation>
</comment>
<sequence length="461" mass="51442">MKKSLTLIGMLLAAGFTAQAQSLGPMLTLETRVVDSFDGDGTYADEGQENIQWSVVGSQNSVEDFPLMTLANTWPRDKYGERPENAESLQVLAINGAFTQRGRNYIEIIPTRDGSTPSPIPLTGVVKAMGIWVWGSNFNHDFIAVVEDSNQVQHRINMGRLNYMGWRNLSASIPSSINQRNDTFPLRRELRLVKFIVEINAAERADNFFVYLDNFTTISQRRNMSNFDGIDLTEPRVLDQIWEGRPVSTQAGQVGTNSAVSDPTKLQEVQVSTMSDPSAWVGRMSRDNGIITVRGLESDGSVEKLPLNGEDGAQDESGFILGARVQFIRRALSHFTIKSVNPLLIEGVTKTISVQVAGRNVPHTLSIVIRDYEGRRHELVMGKLDFAGWKQLSVSIPESVVQKDRHYGHLAGIFVEEFIVRADLEEARGVYLLWLDDLRAVVDLYGVTTGRADDDPRDELW</sequence>
<accession>A0A968KVA9</accession>
<organism evidence="5 6">
    <name type="scientific">Entomospira culicis</name>
    <dbReference type="NCBI Taxonomy" id="2719989"/>
    <lineage>
        <taxon>Bacteria</taxon>
        <taxon>Pseudomonadati</taxon>
        <taxon>Spirochaetota</taxon>
        <taxon>Spirochaetia</taxon>
        <taxon>Spirochaetales</taxon>
        <taxon>Spirochaetaceae</taxon>
        <taxon>Entomospira</taxon>
    </lineage>
</organism>
<keyword evidence="4" id="KW-0732">Signal</keyword>
<protein>
    <recommendedName>
        <fullName evidence="7">Flagellar filament outer layer protein Flaa</fullName>
    </recommendedName>
</protein>
<evidence type="ECO:0000313" key="6">
    <source>
        <dbReference type="Proteomes" id="UP000778951"/>
    </source>
</evidence>
<dbReference type="GO" id="GO:0055040">
    <property type="term" value="C:periplasmic flagellum"/>
    <property type="evidence" value="ECO:0007669"/>
    <property type="project" value="UniProtKB-SubCell"/>
</dbReference>
<reference evidence="5" key="1">
    <citation type="submission" date="2020-03" db="EMBL/GenBank/DDBJ databases">
        <title>Spirochaetal bacteria isolated from arthropods constitute a novel genus Entomospira genus novum within the order Spirochaetales.</title>
        <authorList>
            <person name="Grana-Miraglia L."/>
            <person name="Sikutova S."/>
            <person name="Fingerle V."/>
            <person name="Sing A."/>
            <person name="Castillo-Ramirez S."/>
            <person name="Margos G."/>
            <person name="Rudolf I."/>
        </authorList>
    </citation>
    <scope>NUCLEOTIDE SEQUENCE</scope>
    <source>
        <strain evidence="5">BR149</strain>
    </source>
</reference>
<comment type="caution">
    <text evidence="5">The sequence shown here is derived from an EMBL/GenBank/DDBJ whole genome shotgun (WGS) entry which is preliminary data.</text>
</comment>
<feature type="signal peptide" evidence="4">
    <location>
        <begin position="1"/>
        <end position="20"/>
    </location>
</feature>